<dbReference type="InterPro" id="IPR014284">
    <property type="entry name" value="RNA_pol_sigma-70_dom"/>
</dbReference>
<keyword evidence="3 6" id="KW-0731">Sigma factor</keyword>
<dbReference type="InterPro" id="IPR007627">
    <property type="entry name" value="RNA_pol_sigma70_r2"/>
</dbReference>
<evidence type="ECO:0000256" key="2">
    <source>
        <dbReference type="ARBA" id="ARBA00023015"/>
    </source>
</evidence>
<feature type="domain" description="RNA polymerase sigma factor 70 region 4 type 2" evidence="8">
    <location>
        <begin position="109"/>
        <end position="162"/>
    </location>
</feature>
<dbReference type="PROSITE" id="PS01063">
    <property type="entry name" value="SIGMA70_ECF"/>
    <property type="match status" value="1"/>
</dbReference>
<dbReference type="PANTHER" id="PTHR43133">
    <property type="entry name" value="RNA POLYMERASE ECF-TYPE SIGMA FACTO"/>
    <property type="match status" value="1"/>
</dbReference>
<dbReference type="CDD" id="cd06171">
    <property type="entry name" value="Sigma70_r4"/>
    <property type="match status" value="1"/>
</dbReference>
<evidence type="ECO:0000256" key="6">
    <source>
        <dbReference type="RuleBase" id="RU000716"/>
    </source>
</evidence>
<accession>A0ABY4WMX7</accession>
<dbReference type="Proteomes" id="UP001056500">
    <property type="component" value="Chromosome"/>
</dbReference>
<dbReference type="Pfam" id="PF08281">
    <property type="entry name" value="Sigma70_r4_2"/>
    <property type="match status" value="1"/>
</dbReference>
<keyword evidence="4 6" id="KW-0238">DNA-binding</keyword>
<proteinExistence type="inferred from homology"/>
<dbReference type="InterPro" id="IPR039425">
    <property type="entry name" value="RNA_pol_sigma-70-like"/>
</dbReference>
<reference evidence="9" key="1">
    <citation type="submission" date="2022-06" db="EMBL/GenBank/DDBJ databases">
        <title>Genome sequencing of Brevibacillus sp. BB3-R1.</title>
        <authorList>
            <person name="Heo J."/>
            <person name="Lee D."/>
            <person name="Won M."/>
            <person name="Han B.-H."/>
            <person name="Hong S.-B."/>
            <person name="Kwon S.-W."/>
        </authorList>
    </citation>
    <scope>NUCLEOTIDE SEQUENCE</scope>
    <source>
        <strain evidence="9">BB3-R1</strain>
    </source>
</reference>
<dbReference type="InterPro" id="IPR013249">
    <property type="entry name" value="RNA_pol_sigma70_r4_t2"/>
</dbReference>
<dbReference type="SUPFAM" id="SSF88659">
    <property type="entry name" value="Sigma3 and sigma4 domains of RNA polymerase sigma factors"/>
    <property type="match status" value="1"/>
</dbReference>
<dbReference type="EMBL" id="CP098755">
    <property type="protein sequence ID" value="USG68502.1"/>
    <property type="molecule type" value="Genomic_DNA"/>
</dbReference>
<dbReference type="InterPro" id="IPR013325">
    <property type="entry name" value="RNA_pol_sigma_r2"/>
</dbReference>
<organism evidence="9 10">
    <name type="scientific">Brevibacillus ruminantium</name>
    <dbReference type="NCBI Taxonomy" id="2950604"/>
    <lineage>
        <taxon>Bacteria</taxon>
        <taxon>Bacillati</taxon>
        <taxon>Bacillota</taxon>
        <taxon>Bacilli</taxon>
        <taxon>Bacillales</taxon>
        <taxon>Paenibacillaceae</taxon>
        <taxon>Brevibacillus</taxon>
    </lineage>
</organism>
<dbReference type="InterPro" id="IPR036388">
    <property type="entry name" value="WH-like_DNA-bd_sf"/>
</dbReference>
<evidence type="ECO:0000256" key="1">
    <source>
        <dbReference type="ARBA" id="ARBA00010641"/>
    </source>
</evidence>
<evidence type="ECO:0000256" key="5">
    <source>
        <dbReference type="ARBA" id="ARBA00023163"/>
    </source>
</evidence>
<evidence type="ECO:0000313" key="10">
    <source>
        <dbReference type="Proteomes" id="UP001056500"/>
    </source>
</evidence>
<dbReference type="SUPFAM" id="SSF88946">
    <property type="entry name" value="Sigma2 domain of RNA polymerase sigma factors"/>
    <property type="match status" value="1"/>
</dbReference>
<evidence type="ECO:0000259" key="8">
    <source>
        <dbReference type="Pfam" id="PF08281"/>
    </source>
</evidence>
<dbReference type="InterPro" id="IPR013324">
    <property type="entry name" value="RNA_pol_sigma_r3/r4-like"/>
</dbReference>
<evidence type="ECO:0000313" key="9">
    <source>
        <dbReference type="EMBL" id="USG68502.1"/>
    </source>
</evidence>
<dbReference type="Gene3D" id="1.10.1740.10">
    <property type="match status" value="1"/>
</dbReference>
<dbReference type="Pfam" id="PF04542">
    <property type="entry name" value="Sigma70_r2"/>
    <property type="match status" value="1"/>
</dbReference>
<protein>
    <recommendedName>
        <fullName evidence="6">RNA polymerase sigma factor</fullName>
    </recommendedName>
</protein>
<comment type="similarity">
    <text evidence="1 6">Belongs to the sigma-70 factor family. ECF subfamily.</text>
</comment>
<name>A0ABY4WMX7_9BACL</name>
<evidence type="ECO:0000256" key="4">
    <source>
        <dbReference type="ARBA" id="ARBA00023125"/>
    </source>
</evidence>
<evidence type="ECO:0000259" key="7">
    <source>
        <dbReference type="Pfam" id="PF04542"/>
    </source>
</evidence>
<feature type="domain" description="RNA polymerase sigma-70 region 2" evidence="7">
    <location>
        <begin position="14"/>
        <end position="79"/>
    </location>
</feature>
<keyword evidence="10" id="KW-1185">Reference proteome</keyword>
<dbReference type="Gene3D" id="1.10.10.10">
    <property type="entry name" value="Winged helix-like DNA-binding domain superfamily/Winged helix DNA-binding domain"/>
    <property type="match status" value="1"/>
</dbReference>
<dbReference type="PANTHER" id="PTHR43133:SF60">
    <property type="entry name" value="RNA POLYMERASE SIGMA FACTOR SIGV"/>
    <property type="match status" value="1"/>
</dbReference>
<sequence>MTEIDDEERRRLLCETYYRDVYEFMIYFTGNRNNAEDLTQEVFLRALDALRRYEERSSMKTWILTIAKYVAIDHARKKRIRSWFELDMLKGITSSLGSPEKELQVKEERQQLIAAMQKLKPKYRNVVIFRGLKEYSIKETAEILGCSEAKVRVDYHRAVKELKGYLKGYMEGAWARGLSR</sequence>
<gene>
    <name evidence="9" type="ORF">NDK47_22655</name>
</gene>
<evidence type="ECO:0000256" key="3">
    <source>
        <dbReference type="ARBA" id="ARBA00023082"/>
    </source>
</evidence>
<dbReference type="InterPro" id="IPR000838">
    <property type="entry name" value="RNA_pol_sigma70_ECF_CS"/>
</dbReference>
<dbReference type="NCBIfam" id="TIGR02937">
    <property type="entry name" value="sigma70-ECF"/>
    <property type="match status" value="1"/>
</dbReference>
<keyword evidence="5 6" id="KW-0804">Transcription</keyword>
<keyword evidence="2 6" id="KW-0805">Transcription regulation</keyword>